<dbReference type="Pfam" id="PF20174">
    <property type="entry name" value="DUF6540"/>
    <property type="match status" value="1"/>
</dbReference>
<dbReference type="AlphaFoldDB" id="A0A2T3AV83"/>
<dbReference type="OrthoDB" id="3016366at2759"/>
<proteinExistence type="predicted"/>
<protein>
    <submittedName>
        <fullName evidence="1">Uncharacterized protein</fullName>
    </submittedName>
</protein>
<gene>
    <name evidence="1" type="ORF">M430DRAFT_172719</name>
</gene>
<reference evidence="1 2" key="1">
    <citation type="journal article" date="2018" name="New Phytol.">
        <title>Comparative genomics and transcriptomics depict ericoid mycorrhizal fungi as versatile saprotrophs and plant mutualists.</title>
        <authorList>
            <person name="Martino E."/>
            <person name="Morin E."/>
            <person name="Grelet G.A."/>
            <person name="Kuo A."/>
            <person name="Kohler A."/>
            <person name="Daghino S."/>
            <person name="Barry K.W."/>
            <person name="Cichocki N."/>
            <person name="Clum A."/>
            <person name="Dockter R.B."/>
            <person name="Hainaut M."/>
            <person name="Kuo R.C."/>
            <person name="LaButti K."/>
            <person name="Lindahl B.D."/>
            <person name="Lindquist E.A."/>
            <person name="Lipzen A."/>
            <person name="Khouja H.R."/>
            <person name="Magnuson J."/>
            <person name="Murat C."/>
            <person name="Ohm R.A."/>
            <person name="Singer S.W."/>
            <person name="Spatafora J.W."/>
            <person name="Wang M."/>
            <person name="Veneault-Fourrey C."/>
            <person name="Henrissat B."/>
            <person name="Grigoriev I.V."/>
            <person name="Martin F.M."/>
            <person name="Perotto S."/>
        </authorList>
    </citation>
    <scope>NUCLEOTIDE SEQUENCE [LARGE SCALE GENOMIC DNA]</scope>
    <source>
        <strain evidence="1 2">ATCC 22711</strain>
    </source>
</reference>
<dbReference type="GeneID" id="36571718"/>
<accession>A0A2T3AV83</accession>
<evidence type="ECO:0000313" key="1">
    <source>
        <dbReference type="EMBL" id="PSS12575.1"/>
    </source>
</evidence>
<evidence type="ECO:0000313" key="2">
    <source>
        <dbReference type="Proteomes" id="UP000241818"/>
    </source>
</evidence>
<dbReference type="Proteomes" id="UP000241818">
    <property type="component" value="Unassembled WGS sequence"/>
</dbReference>
<dbReference type="EMBL" id="KZ679015">
    <property type="protein sequence ID" value="PSS12575.1"/>
    <property type="molecule type" value="Genomic_DNA"/>
</dbReference>
<dbReference type="InterPro" id="IPR046670">
    <property type="entry name" value="DUF6540"/>
</dbReference>
<dbReference type="RefSeq" id="XP_024718573.1">
    <property type="nucleotide sequence ID" value="XM_024863637.1"/>
</dbReference>
<dbReference type="InParanoid" id="A0A2T3AV83"/>
<name>A0A2T3AV83_AMORE</name>
<keyword evidence="2" id="KW-1185">Reference proteome</keyword>
<organism evidence="1 2">
    <name type="scientific">Amorphotheca resinae ATCC 22711</name>
    <dbReference type="NCBI Taxonomy" id="857342"/>
    <lineage>
        <taxon>Eukaryota</taxon>
        <taxon>Fungi</taxon>
        <taxon>Dikarya</taxon>
        <taxon>Ascomycota</taxon>
        <taxon>Pezizomycotina</taxon>
        <taxon>Leotiomycetes</taxon>
        <taxon>Helotiales</taxon>
        <taxon>Amorphothecaceae</taxon>
        <taxon>Amorphotheca</taxon>
    </lineage>
</organism>
<sequence>MEPPYEDGGIYIILTTIGIDRWHWGIYVSVSDTYGMVYHVTNRNGQWEFQDHMTENVVDSLNIIAALQIGGGIEEQWAEAVHNILIAVPVIADGGLDPRWRQNFTCRVWVLEAVERLRLANLVPDEPALEVEEDAFNAARAASSSGTRRMVMSRGVKAQRLRN</sequence>